<protein>
    <submittedName>
        <fullName evidence="2">Uncharacterized protein</fullName>
    </submittedName>
</protein>
<keyword evidence="1" id="KW-1133">Transmembrane helix</keyword>
<accession>A0AAN9UFY3</accession>
<organism evidence="2 3">
    <name type="scientific">Diatrype stigma</name>
    <dbReference type="NCBI Taxonomy" id="117547"/>
    <lineage>
        <taxon>Eukaryota</taxon>
        <taxon>Fungi</taxon>
        <taxon>Dikarya</taxon>
        <taxon>Ascomycota</taxon>
        <taxon>Pezizomycotina</taxon>
        <taxon>Sordariomycetes</taxon>
        <taxon>Xylariomycetidae</taxon>
        <taxon>Xylariales</taxon>
        <taxon>Diatrypaceae</taxon>
        <taxon>Diatrype</taxon>
    </lineage>
</organism>
<evidence type="ECO:0000313" key="2">
    <source>
        <dbReference type="EMBL" id="KAK7743384.1"/>
    </source>
</evidence>
<dbReference type="AlphaFoldDB" id="A0AAN9UFY3"/>
<reference evidence="2 3" key="1">
    <citation type="submission" date="2024-02" db="EMBL/GenBank/DDBJ databases">
        <title>De novo assembly and annotation of 12 fungi associated with fruit tree decline syndrome in Ontario, Canada.</title>
        <authorList>
            <person name="Sulman M."/>
            <person name="Ellouze W."/>
            <person name="Ilyukhin E."/>
        </authorList>
    </citation>
    <scope>NUCLEOTIDE SEQUENCE [LARGE SCALE GENOMIC DNA]</scope>
    <source>
        <strain evidence="2 3">M11/M66-122</strain>
    </source>
</reference>
<proteinExistence type="predicted"/>
<dbReference type="Proteomes" id="UP001320420">
    <property type="component" value="Unassembled WGS sequence"/>
</dbReference>
<keyword evidence="1" id="KW-0812">Transmembrane</keyword>
<name>A0AAN9UFY3_9PEZI</name>
<feature type="transmembrane region" description="Helical" evidence="1">
    <location>
        <begin position="67"/>
        <end position="87"/>
    </location>
</feature>
<keyword evidence="3" id="KW-1185">Reference proteome</keyword>
<dbReference type="EMBL" id="JAKJXP020000137">
    <property type="protein sequence ID" value="KAK7743384.1"/>
    <property type="molecule type" value="Genomic_DNA"/>
</dbReference>
<sequence>MADKPIPTIRSAIRNTQVHNPYSSPIKLKKVWPPDFSKLSEKEQFRFERRYKRRVQLAMARPRWEKYVKLAQLATITFVVVYSVLLVDWDTQYQPFQGVQRIN</sequence>
<evidence type="ECO:0000256" key="1">
    <source>
        <dbReference type="SAM" id="Phobius"/>
    </source>
</evidence>
<evidence type="ECO:0000313" key="3">
    <source>
        <dbReference type="Proteomes" id="UP001320420"/>
    </source>
</evidence>
<keyword evidence="1" id="KW-0472">Membrane</keyword>
<gene>
    <name evidence="2" type="ORF">SLS62_010621</name>
</gene>
<comment type="caution">
    <text evidence="2">The sequence shown here is derived from an EMBL/GenBank/DDBJ whole genome shotgun (WGS) entry which is preliminary data.</text>
</comment>